<accession>A0AAW0R361</accession>
<feature type="chain" id="PRO_5043497377" evidence="1">
    <location>
        <begin position="20"/>
        <end position="76"/>
    </location>
</feature>
<dbReference type="AlphaFoldDB" id="A0AAW0R361"/>
<keyword evidence="1" id="KW-0732">Signal</keyword>
<evidence type="ECO:0000313" key="2">
    <source>
        <dbReference type="EMBL" id="KAK8123357.1"/>
    </source>
</evidence>
<gene>
    <name evidence="2" type="ORF">PG999_003275</name>
</gene>
<comment type="caution">
    <text evidence="2">The sequence shown here is derived from an EMBL/GenBank/DDBJ whole genome shotgun (WGS) entry which is preliminary data.</text>
</comment>
<organism evidence="2 3">
    <name type="scientific">Apiospora kogelbergensis</name>
    <dbReference type="NCBI Taxonomy" id="1337665"/>
    <lineage>
        <taxon>Eukaryota</taxon>
        <taxon>Fungi</taxon>
        <taxon>Dikarya</taxon>
        <taxon>Ascomycota</taxon>
        <taxon>Pezizomycotina</taxon>
        <taxon>Sordariomycetes</taxon>
        <taxon>Xylariomycetidae</taxon>
        <taxon>Amphisphaeriales</taxon>
        <taxon>Apiosporaceae</taxon>
        <taxon>Apiospora</taxon>
    </lineage>
</organism>
<reference evidence="2 3" key="1">
    <citation type="submission" date="2023-01" db="EMBL/GenBank/DDBJ databases">
        <title>Analysis of 21 Apiospora genomes using comparative genomics revels a genus with tremendous synthesis potential of carbohydrate active enzymes and secondary metabolites.</title>
        <authorList>
            <person name="Sorensen T."/>
        </authorList>
    </citation>
    <scope>NUCLEOTIDE SEQUENCE [LARGE SCALE GENOMIC DNA]</scope>
    <source>
        <strain evidence="2 3">CBS 117206</strain>
    </source>
</reference>
<feature type="signal peptide" evidence="1">
    <location>
        <begin position="1"/>
        <end position="19"/>
    </location>
</feature>
<dbReference type="Proteomes" id="UP001392437">
    <property type="component" value="Unassembled WGS sequence"/>
</dbReference>
<keyword evidence="3" id="KW-1185">Reference proteome</keyword>
<protein>
    <submittedName>
        <fullName evidence="2">Uncharacterized protein</fullName>
    </submittedName>
</protein>
<evidence type="ECO:0000256" key="1">
    <source>
        <dbReference type="SAM" id="SignalP"/>
    </source>
</evidence>
<sequence>MRFIALFLSVALFVVAAYAGECNSDKHQDGDVFCGNKMLSFQCSAGVLSVKDRCADKKVCSDKGRDDGSRYGATCG</sequence>
<evidence type="ECO:0000313" key="3">
    <source>
        <dbReference type="Proteomes" id="UP001392437"/>
    </source>
</evidence>
<dbReference type="EMBL" id="JAQQWP010000003">
    <property type="protein sequence ID" value="KAK8123357.1"/>
    <property type="molecule type" value="Genomic_DNA"/>
</dbReference>
<proteinExistence type="predicted"/>
<name>A0AAW0R361_9PEZI</name>